<keyword evidence="1" id="KW-0812">Transmembrane</keyword>
<feature type="transmembrane region" description="Helical" evidence="1">
    <location>
        <begin position="32"/>
        <end position="53"/>
    </location>
</feature>
<reference evidence="2 3" key="1">
    <citation type="submission" date="2019-02" db="EMBL/GenBank/DDBJ databases">
        <title>Deep-cultivation of Planctomycetes and their phenomic and genomic characterization uncovers novel biology.</title>
        <authorList>
            <person name="Wiegand S."/>
            <person name="Jogler M."/>
            <person name="Boedeker C."/>
            <person name="Pinto D."/>
            <person name="Vollmers J."/>
            <person name="Rivas-Marin E."/>
            <person name="Kohn T."/>
            <person name="Peeters S.H."/>
            <person name="Heuer A."/>
            <person name="Rast P."/>
            <person name="Oberbeckmann S."/>
            <person name="Bunk B."/>
            <person name="Jeske O."/>
            <person name="Meyerdierks A."/>
            <person name="Storesund J.E."/>
            <person name="Kallscheuer N."/>
            <person name="Luecker S."/>
            <person name="Lage O.M."/>
            <person name="Pohl T."/>
            <person name="Merkel B.J."/>
            <person name="Hornburger P."/>
            <person name="Mueller R.-W."/>
            <person name="Bruemmer F."/>
            <person name="Labrenz M."/>
            <person name="Spormann A.M."/>
            <person name="Op den Camp H."/>
            <person name="Overmann J."/>
            <person name="Amann R."/>
            <person name="Jetten M.S.M."/>
            <person name="Mascher T."/>
            <person name="Medema M.H."/>
            <person name="Devos D.P."/>
            <person name="Kaster A.-K."/>
            <person name="Ovreas L."/>
            <person name="Rohde M."/>
            <person name="Galperin M.Y."/>
            <person name="Jogler C."/>
        </authorList>
    </citation>
    <scope>NUCLEOTIDE SEQUENCE [LARGE SCALE GENOMIC DNA]</scope>
    <source>
        <strain evidence="2 3">Mal4</strain>
    </source>
</reference>
<sequence length="278" mass="30157">MSAIPESLPADLSEQTVVRPQRLKNPLRGQMSLFRGLSAGFALLAAVTLPVGISGIGAAEPTTLTLASMIAGVMSATVAVICTFVLACLAWYLGRYDGDLARLEAGHYLAHWTYGDDEWQRYVATEFHEARRTAFYGTVIFGAFGGIISIIAAVQGFQVAGSTLLGLAVPTLVGLAAGFVLGGFLQFIEVRRCRRLQTHKAETYVGETGLYFDENYRPWSMLGQSLSSVVLNEERSPAILAFTFRMTSNNGDTYHEVRVPVPNDRLAEADDIVELLGN</sequence>
<name>A0A517ZDB0_9PLAN</name>
<protein>
    <submittedName>
        <fullName evidence="2">Uncharacterized protein</fullName>
    </submittedName>
</protein>
<keyword evidence="3" id="KW-1185">Reference proteome</keyword>
<feature type="transmembrane region" description="Helical" evidence="1">
    <location>
        <begin position="163"/>
        <end position="185"/>
    </location>
</feature>
<evidence type="ECO:0000256" key="1">
    <source>
        <dbReference type="SAM" id="Phobius"/>
    </source>
</evidence>
<dbReference type="KEGG" id="mri:Mal4_48080"/>
<dbReference type="OrthoDB" id="560929at2"/>
<feature type="transmembrane region" description="Helical" evidence="1">
    <location>
        <begin position="65"/>
        <end position="93"/>
    </location>
</feature>
<feature type="transmembrane region" description="Helical" evidence="1">
    <location>
        <begin position="134"/>
        <end position="157"/>
    </location>
</feature>
<gene>
    <name evidence="2" type="ORF">Mal4_48080</name>
</gene>
<organism evidence="2 3">
    <name type="scientific">Maioricimonas rarisocia</name>
    <dbReference type="NCBI Taxonomy" id="2528026"/>
    <lineage>
        <taxon>Bacteria</taxon>
        <taxon>Pseudomonadati</taxon>
        <taxon>Planctomycetota</taxon>
        <taxon>Planctomycetia</taxon>
        <taxon>Planctomycetales</taxon>
        <taxon>Planctomycetaceae</taxon>
        <taxon>Maioricimonas</taxon>
    </lineage>
</organism>
<dbReference type="AlphaFoldDB" id="A0A517ZDB0"/>
<keyword evidence="1" id="KW-1133">Transmembrane helix</keyword>
<dbReference type="RefSeq" id="WP_145371742.1">
    <property type="nucleotide sequence ID" value="NZ_CP036275.1"/>
</dbReference>
<evidence type="ECO:0000313" key="2">
    <source>
        <dbReference type="EMBL" id="QDU40451.1"/>
    </source>
</evidence>
<dbReference type="Proteomes" id="UP000320496">
    <property type="component" value="Chromosome"/>
</dbReference>
<dbReference type="EMBL" id="CP036275">
    <property type="protein sequence ID" value="QDU40451.1"/>
    <property type="molecule type" value="Genomic_DNA"/>
</dbReference>
<accession>A0A517ZDB0</accession>
<keyword evidence="1" id="KW-0472">Membrane</keyword>
<proteinExistence type="predicted"/>
<evidence type="ECO:0000313" key="3">
    <source>
        <dbReference type="Proteomes" id="UP000320496"/>
    </source>
</evidence>